<evidence type="ECO:0000259" key="2">
    <source>
        <dbReference type="PROSITE" id="PS50104"/>
    </source>
</evidence>
<gene>
    <name evidence="3" type="ORF">CARUB_v10003548mg</name>
</gene>
<dbReference type="Pfam" id="PF01582">
    <property type="entry name" value="TIR"/>
    <property type="match status" value="1"/>
</dbReference>
<sequence length="128" mass="14535">MDSLFFLTTVAAAIGFFTLLRKVRVHQDNTENNLPSSTLPLSPSSFSVSSSLSCIWAHHVFPSFRGEDVRRDFLSHIQMEFQRMGITQFNDNDIKRGESISPELIRAIRGSKIAIILLSRNYASSRWT</sequence>
<organism evidence="3 4">
    <name type="scientific">Capsella rubella</name>
    <dbReference type="NCBI Taxonomy" id="81985"/>
    <lineage>
        <taxon>Eukaryota</taxon>
        <taxon>Viridiplantae</taxon>
        <taxon>Streptophyta</taxon>
        <taxon>Embryophyta</taxon>
        <taxon>Tracheophyta</taxon>
        <taxon>Spermatophyta</taxon>
        <taxon>Magnoliopsida</taxon>
        <taxon>eudicotyledons</taxon>
        <taxon>Gunneridae</taxon>
        <taxon>Pentapetalae</taxon>
        <taxon>rosids</taxon>
        <taxon>malvids</taxon>
        <taxon>Brassicales</taxon>
        <taxon>Brassicaceae</taxon>
        <taxon>Camelineae</taxon>
        <taxon>Capsella</taxon>
    </lineage>
</organism>
<dbReference type="Gene3D" id="3.40.50.10140">
    <property type="entry name" value="Toll/interleukin-1 receptor homology (TIR) domain"/>
    <property type="match status" value="1"/>
</dbReference>
<protein>
    <recommendedName>
        <fullName evidence="2">TIR domain-containing protein</fullName>
    </recommendedName>
</protein>
<name>R0H4R0_9BRAS</name>
<reference evidence="4" key="1">
    <citation type="journal article" date="2013" name="Nat. Genet.">
        <title>The Capsella rubella genome and the genomic consequences of rapid mating system evolution.</title>
        <authorList>
            <person name="Slotte T."/>
            <person name="Hazzouri K.M."/>
            <person name="Agren J.A."/>
            <person name="Koenig D."/>
            <person name="Maumus F."/>
            <person name="Guo Y.L."/>
            <person name="Steige K."/>
            <person name="Platts A.E."/>
            <person name="Escobar J.S."/>
            <person name="Newman L.K."/>
            <person name="Wang W."/>
            <person name="Mandakova T."/>
            <person name="Vello E."/>
            <person name="Smith L.M."/>
            <person name="Henz S.R."/>
            <person name="Steffen J."/>
            <person name="Takuno S."/>
            <person name="Brandvain Y."/>
            <person name="Coop G."/>
            <person name="Andolfatto P."/>
            <person name="Hu T.T."/>
            <person name="Blanchette M."/>
            <person name="Clark R.M."/>
            <person name="Quesneville H."/>
            <person name="Nordborg M."/>
            <person name="Gaut B.S."/>
            <person name="Lysak M.A."/>
            <person name="Jenkins J."/>
            <person name="Grimwood J."/>
            <person name="Chapman J."/>
            <person name="Prochnik S."/>
            <person name="Shu S."/>
            <person name="Rokhsar D."/>
            <person name="Schmutz J."/>
            <person name="Weigel D."/>
            <person name="Wright S.I."/>
        </authorList>
    </citation>
    <scope>NUCLEOTIDE SEQUENCE [LARGE SCALE GENOMIC DNA]</scope>
    <source>
        <strain evidence="4">cv. Monte Gargano</strain>
    </source>
</reference>
<evidence type="ECO:0000256" key="1">
    <source>
        <dbReference type="ARBA" id="ARBA00023027"/>
    </source>
</evidence>
<dbReference type="OrthoDB" id="1110692at2759"/>
<dbReference type="PROSITE" id="PS50104">
    <property type="entry name" value="TIR"/>
    <property type="match status" value="1"/>
</dbReference>
<evidence type="ECO:0000313" key="4">
    <source>
        <dbReference type="Proteomes" id="UP000029121"/>
    </source>
</evidence>
<keyword evidence="1" id="KW-0520">NAD</keyword>
<dbReference type="EMBL" id="KB870810">
    <property type="protein sequence ID" value="EOA19700.1"/>
    <property type="molecule type" value="Genomic_DNA"/>
</dbReference>
<dbReference type="GO" id="GO:0007165">
    <property type="term" value="P:signal transduction"/>
    <property type="evidence" value="ECO:0007669"/>
    <property type="project" value="InterPro"/>
</dbReference>
<evidence type="ECO:0000313" key="3">
    <source>
        <dbReference type="EMBL" id="EOA19700.1"/>
    </source>
</evidence>
<dbReference type="KEGG" id="crb:17882599"/>
<dbReference type="InterPro" id="IPR035897">
    <property type="entry name" value="Toll_tir_struct_dom_sf"/>
</dbReference>
<dbReference type="PANTHER" id="PTHR32009">
    <property type="entry name" value="TMV RESISTANCE PROTEIN N-LIKE"/>
    <property type="match status" value="1"/>
</dbReference>
<feature type="domain" description="TIR" evidence="2">
    <location>
        <begin position="56"/>
        <end position="128"/>
    </location>
</feature>
<dbReference type="Proteomes" id="UP000029121">
    <property type="component" value="Unassembled WGS sequence"/>
</dbReference>
<dbReference type="PANTHER" id="PTHR32009:SF115">
    <property type="entry name" value="RPP1-LIKE DISEASE RESISTANCE PROTEIN-RELATED"/>
    <property type="match status" value="1"/>
</dbReference>
<accession>R0H4R0</accession>
<dbReference type="AlphaFoldDB" id="R0H4R0"/>
<dbReference type="SUPFAM" id="SSF52200">
    <property type="entry name" value="Toll/Interleukin receptor TIR domain"/>
    <property type="match status" value="1"/>
</dbReference>
<keyword evidence="4" id="KW-1185">Reference proteome</keyword>
<proteinExistence type="predicted"/>
<dbReference type="InterPro" id="IPR000157">
    <property type="entry name" value="TIR_dom"/>
</dbReference>